<dbReference type="PANTHER" id="PTHR22854">
    <property type="entry name" value="TRYPTOPHAN BIOSYNTHESIS PROTEIN"/>
    <property type="match status" value="1"/>
</dbReference>
<dbReference type="PROSITE" id="PS00614">
    <property type="entry name" value="IGPS"/>
    <property type="match status" value="1"/>
</dbReference>
<comment type="similarity">
    <text evidence="8">Belongs to the TrpC family.</text>
</comment>
<dbReference type="InterPro" id="IPR013785">
    <property type="entry name" value="Aldolase_TIM"/>
</dbReference>
<evidence type="ECO:0000256" key="9">
    <source>
        <dbReference type="SAM" id="Coils"/>
    </source>
</evidence>
<protein>
    <recommendedName>
        <fullName evidence="8">Indole-3-glycerol phosphate synthase</fullName>
        <shortName evidence="8">IGPS</shortName>
        <ecNumber evidence="8">4.1.1.48</ecNumber>
    </recommendedName>
</protein>
<dbReference type="GO" id="GO:0004425">
    <property type="term" value="F:indole-3-glycerol-phosphate synthase activity"/>
    <property type="evidence" value="ECO:0007669"/>
    <property type="project" value="UniProtKB-EC"/>
</dbReference>
<evidence type="ECO:0000256" key="3">
    <source>
        <dbReference type="ARBA" id="ARBA00022605"/>
    </source>
</evidence>
<dbReference type="InterPro" id="IPR013798">
    <property type="entry name" value="Indole-3-glycerol_P_synth_dom"/>
</dbReference>
<evidence type="ECO:0000256" key="6">
    <source>
        <dbReference type="ARBA" id="ARBA00023141"/>
    </source>
</evidence>
<organism evidence="11 12">
    <name type="scientific">Cohnella soli</name>
    <dbReference type="NCBI Taxonomy" id="425005"/>
    <lineage>
        <taxon>Bacteria</taxon>
        <taxon>Bacillati</taxon>
        <taxon>Bacillota</taxon>
        <taxon>Bacilli</taxon>
        <taxon>Bacillales</taxon>
        <taxon>Paenibacillaceae</taxon>
        <taxon>Cohnella</taxon>
    </lineage>
</organism>
<sequence length="268" mass="29134">MFLDRIVAAKHREVETLKQTLSIAQAEKEIAEMAACRGFEAALVRRNRPVGLIAEVKKASPSKGMIRPDFDSVGLAQAYEQAGTDCISVLTDVDYFQGSNAYLTSVRSAVNVPLLRKDFTIDESQIYEARLIGADAILLIAAILTKSQLADFHTLARDIGLDVLVEVHNREELETVLEVGKATLIGVNNRDLKTFVTDLGVTERLIGLMPKDVIAVSESAISSPEDVAFVRKAGAQAVLVGEHFMRQPHVGQAVQDLLGPIAKEGAQR</sequence>
<name>A0ABW0HUA1_9BACL</name>
<dbReference type="InterPro" id="IPR045186">
    <property type="entry name" value="Indole-3-glycerol_P_synth"/>
</dbReference>
<accession>A0ABW0HUA1</accession>
<dbReference type="RefSeq" id="WP_378133507.1">
    <property type="nucleotide sequence ID" value="NZ_JBHSMI010000025.1"/>
</dbReference>
<keyword evidence="3 8" id="KW-0028">Amino-acid biosynthesis</keyword>
<keyword evidence="7 8" id="KW-0456">Lyase</keyword>
<dbReference type="Pfam" id="PF00218">
    <property type="entry name" value="IGPS"/>
    <property type="match status" value="1"/>
</dbReference>
<dbReference type="Proteomes" id="UP001596113">
    <property type="component" value="Unassembled WGS sequence"/>
</dbReference>
<dbReference type="InterPro" id="IPR001468">
    <property type="entry name" value="Indole-3-GlycerolPSynthase_CS"/>
</dbReference>
<evidence type="ECO:0000256" key="2">
    <source>
        <dbReference type="ARBA" id="ARBA00004696"/>
    </source>
</evidence>
<dbReference type="EC" id="4.1.1.48" evidence="8"/>
<evidence type="ECO:0000256" key="7">
    <source>
        <dbReference type="ARBA" id="ARBA00023239"/>
    </source>
</evidence>
<comment type="pathway">
    <text evidence="2 8">Amino-acid biosynthesis; L-tryptophan biosynthesis; L-tryptophan from chorismate: step 4/5.</text>
</comment>
<dbReference type="Gene3D" id="3.20.20.70">
    <property type="entry name" value="Aldolase class I"/>
    <property type="match status" value="1"/>
</dbReference>
<evidence type="ECO:0000313" key="12">
    <source>
        <dbReference type="Proteomes" id="UP001596113"/>
    </source>
</evidence>
<dbReference type="PANTHER" id="PTHR22854:SF2">
    <property type="entry name" value="INDOLE-3-GLYCEROL-PHOSPHATE SYNTHASE"/>
    <property type="match status" value="1"/>
</dbReference>
<keyword evidence="6 8" id="KW-0057">Aromatic amino acid biosynthesis</keyword>
<dbReference type="SUPFAM" id="SSF51366">
    <property type="entry name" value="Ribulose-phoshate binding barrel"/>
    <property type="match status" value="1"/>
</dbReference>
<dbReference type="CDD" id="cd00331">
    <property type="entry name" value="IGPS"/>
    <property type="match status" value="1"/>
</dbReference>
<evidence type="ECO:0000256" key="1">
    <source>
        <dbReference type="ARBA" id="ARBA00001633"/>
    </source>
</evidence>
<dbReference type="InterPro" id="IPR011060">
    <property type="entry name" value="RibuloseP-bd_barrel"/>
</dbReference>
<feature type="coiled-coil region" evidence="9">
    <location>
        <begin position="7"/>
        <end position="34"/>
    </location>
</feature>
<evidence type="ECO:0000256" key="8">
    <source>
        <dbReference type="HAMAP-Rule" id="MF_00134"/>
    </source>
</evidence>
<keyword evidence="9" id="KW-0175">Coiled coil</keyword>
<dbReference type="NCBIfam" id="NF001377">
    <property type="entry name" value="PRK00278.2-4"/>
    <property type="match status" value="1"/>
</dbReference>
<keyword evidence="4 8" id="KW-0210">Decarboxylase</keyword>
<evidence type="ECO:0000256" key="5">
    <source>
        <dbReference type="ARBA" id="ARBA00022822"/>
    </source>
</evidence>
<gene>
    <name evidence="8 11" type="primary">trpC</name>
    <name evidence="11" type="ORF">ACFPOF_13735</name>
</gene>
<keyword evidence="12" id="KW-1185">Reference proteome</keyword>
<evidence type="ECO:0000313" key="11">
    <source>
        <dbReference type="EMBL" id="MFC5403801.1"/>
    </source>
</evidence>
<dbReference type="HAMAP" id="MF_00134_B">
    <property type="entry name" value="IGPS_B"/>
    <property type="match status" value="1"/>
</dbReference>
<evidence type="ECO:0000256" key="4">
    <source>
        <dbReference type="ARBA" id="ARBA00022793"/>
    </source>
</evidence>
<dbReference type="EMBL" id="JBHSMI010000025">
    <property type="protein sequence ID" value="MFC5403801.1"/>
    <property type="molecule type" value="Genomic_DNA"/>
</dbReference>
<keyword evidence="5 8" id="KW-0822">Tryptophan biosynthesis</keyword>
<proteinExistence type="inferred from homology"/>
<feature type="domain" description="Indole-3-glycerol phosphate synthase" evidence="10">
    <location>
        <begin position="3"/>
        <end position="257"/>
    </location>
</feature>
<reference evidence="12" key="1">
    <citation type="journal article" date="2019" name="Int. J. Syst. Evol. Microbiol.">
        <title>The Global Catalogue of Microorganisms (GCM) 10K type strain sequencing project: providing services to taxonomists for standard genome sequencing and annotation.</title>
        <authorList>
            <consortium name="The Broad Institute Genomics Platform"/>
            <consortium name="The Broad Institute Genome Sequencing Center for Infectious Disease"/>
            <person name="Wu L."/>
            <person name="Ma J."/>
        </authorList>
    </citation>
    <scope>NUCLEOTIDE SEQUENCE [LARGE SCALE GENOMIC DNA]</scope>
    <source>
        <strain evidence="12">CGMCC 1.18575</strain>
    </source>
</reference>
<comment type="caution">
    <text evidence="11">The sequence shown here is derived from an EMBL/GenBank/DDBJ whole genome shotgun (WGS) entry which is preliminary data.</text>
</comment>
<evidence type="ECO:0000259" key="10">
    <source>
        <dbReference type="Pfam" id="PF00218"/>
    </source>
</evidence>
<comment type="catalytic activity">
    <reaction evidence="1 8">
        <text>1-(2-carboxyphenylamino)-1-deoxy-D-ribulose 5-phosphate + H(+) = (1S,2R)-1-C-(indol-3-yl)glycerol 3-phosphate + CO2 + H2O</text>
        <dbReference type="Rhea" id="RHEA:23476"/>
        <dbReference type="ChEBI" id="CHEBI:15377"/>
        <dbReference type="ChEBI" id="CHEBI:15378"/>
        <dbReference type="ChEBI" id="CHEBI:16526"/>
        <dbReference type="ChEBI" id="CHEBI:58613"/>
        <dbReference type="ChEBI" id="CHEBI:58866"/>
        <dbReference type="EC" id="4.1.1.48"/>
    </reaction>
</comment>